<feature type="region of interest" description="Disordered" evidence="1">
    <location>
        <begin position="35"/>
        <end position="57"/>
    </location>
</feature>
<reference evidence="3 4" key="1">
    <citation type="journal article" date="2010" name="J. Bacteriol.">
        <title>Genome sequence of the milbemycin-producing bacterium Streptomyces bingchenggensis.</title>
        <authorList>
            <person name="Wang X.J."/>
            <person name="Yan Y.J."/>
            <person name="Zhang B."/>
            <person name="An J."/>
            <person name="Wang J.J."/>
            <person name="Tian J."/>
            <person name="Jiang L."/>
            <person name="Chen Y.H."/>
            <person name="Huang S.X."/>
            <person name="Yin M."/>
            <person name="Zhang J."/>
            <person name="Gao A.L."/>
            <person name="Liu C.X."/>
            <person name="Zhu Z.X."/>
            <person name="Xiang W.S."/>
        </authorList>
    </citation>
    <scope>NUCLEOTIDE SEQUENCE [LARGE SCALE GENOMIC DNA]</scope>
    <source>
        <strain evidence="3 4">BCW-1</strain>
    </source>
</reference>
<dbReference type="PROSITE" id="PS51257">
    <property type="entry name" value="PROKAR_LIPOPROTEIN"/>
    <property type="match status" value="1"/>
</dbReference>
<keyword evidence="4" id="KW-1185">Reference proteome</keyword>
<feature type="compositionally biased region" description="Acidic residues" evidence="1">
    <location>
        <begin position="154"/>
        <end position="166"/>
    </location>
</feature>
<name>D7BVW8_STRBB</name>
<evidence type="ECO:0008006" key="5">
    <source>
        <dbReference type="Google" id="ProtNLM"/>
    </source>
</evidence>
<dbReference type="HOGENOM" id="CLU_121458_0_0_11"/>
<proteinExistence type="predicted"/>
<gene>
    <name evidence="3" type="ordered locus">SBI_06577</name>
</gene>
<dbReference type="Proteomes" id="UP000000377">
    <property type="component" value="Chromosome"/>
</dbReference>
<dbReference type="PATRIC" id="fig|749414.3.peg.6774"/>
<feature type="signal peptide" evidence="2">
    <location>
        <begin position="1"/>
        <end position="23"/>
    </location>
</feature>
<keyword evidence="2" id="KW-0732">Signal</keyword>
<feature type="region of interest" description="Disordered" evidence="1">
    <location>
        <begin position="148"/>
        <end position="176"/>
    </location>
</feature>
<dbReference type="AlphaFoldDB" id="D7BVW8"/>
<accession>D7BVW8</accession>
<evidence type="ECO:0000313" key="4">
    <source>
        <dbReference type="Proteomes" id="UP000000377"/>
    </source>
</evidence>
<protein>
    <recommendedName>
        <fullName evidence="5">Lipoprotein</fullName>
    </recommendedName>
</protein>
<dbReference type="EMBL" id="CP002047">
    <property type="protein sequence ID" value="ADI09697.1"/>
    <property type="molecule type" value="Genomic_DNA"/>
</dbReference>
<feature type="chain" id="PRO_5003093283" description="Lipoprotein" evidence="2">
    <location>
        <begin position="24"/>
        <end position="202"/>
    </location>
</feature>
<evidence type="ECO:0000313" key="3">
    <source>
        <dbReference type="EMBL" id="ADI09697.1"/>
    </source>
</evidence>
<organism evidence="3 4">
    <name type="scientific">Streptomyces bingchenggensis (strain BCW-1)</name>
    <dbReference type="NCBI Taxonomy" id="749414"/>
    <lineage>
        <taxon>Bacteria</taxon>
        <taxon>Bacillati</taxon>
        <taxon>Actinomycetota</taxon>
        <taxon>Actinomycetes</taxon>
        <taxon>Kitasatosporales</taxon>
        <taxon>Streptomycetaceae</taxon>
        <taxon>Streptomyces</taxon>
    </lineage>
</organism>
<dbReference type="STRING" id="749414.SBI_06577"/>
<evidence type="ECO:0000256" key="1">
    <source>
        <dbReference type="SAM" id="MobiDB-lite"/>
    </source>
</evidence>
<dbReference type="eggNOG" id="ENOG50344I8">
    <property type="taxonomic scope" value="Bacteria"/>
</dbReference>
<sequence>MKACARRRFAARVWPAVVVSVMALGLAGCGGGGGGGDEVASAGDGKTKSGSSRAGDGEIARYVEGQRRFVKCLREEGLDVPDPDAKGHIDFGDARELKADPKFTRAQVKCEKFSLPVPEELERQERPKLSAKEIATRKRYAKCMQENGVPEAPDVGDDGYSDEDFQNDGKMAWDPTSARAKRAIRICAPIIGDPVNPGKAKG</sequence>
<dbReference type="KEGG" id="sbh:SBI_06577"/>
<dbReference type="RefSeq" id="WP_014179147.1">
    <property type="nucleotide sequence ID" value="NC_016582.1"/>
</dbReference>
<evidence type="ECO:0000256" key="2">
    <source>
        <dbReference type="SAM" id="SignalP"/>
    </source>
</evidence>